<evidence type="ECO:0000313" key="5">
    <source>
        <dbReference type="EMBL" id="ACH39450.1"/>
    </source>
</evidence>
<proteinExistence type="inferred from homology"/>
<dbReference type="HOGENOM" id="CLU_026425_0_0_7"/>
<dbReference type="STRING" id="404380.Gbem_2442"/>
<dbReference type="AlphaFoldDB" id="B5EFY5"/>
<evidence type="ECO:0000313" key="6">
    <source>
        <dbReference type="Proteomes" id="UP000008825"/>
    </source>
</evidence>
<dbReference type="EMBL" id="CP001124">
    <property type="protein sequence ID" value="ACH39450.1"/>
    <property type="molecule type" value="Genomic_DNA"/>
</dbReference>
<gene>
    <name evidence="5" type="ordered locus">Gbem_2442</name>
</gene>
<sequence length="446" mass="46913">MELAKHADAVELLLKGRNLDGYEIFVSQSRDLSIEAKQGQVDAFRAAEPFGVAVRLKVGDGLGFSYSTSMDPAALAMMVDGALVAARMQTQDPGYTLAAPAISYPELPWLYDPELPAVDEELKVARVLELERLVLATDPRVKRVRKCSYGESVYSSFIRNSLGLEKGYRGSYVTCSASAVAEEGGDAQSGWDFAFSPSFSGIDIEAVAKGAGSKATALLGARSIPGMRCPVVLDNHVAAGIVELLAPSFLGEAVHKGKSLFMGKEGEQVFSELVTLHDDGLLLDGTGTAPCDGEGVPQRDTPLVTAGVLQGFLYDSYWGKKAGKSSTGNAQRGGIKGAPRGGANNLMIDPGQASLETLLAGVERGVLITEVMGMHTANTISGDFSVGASGFYLERGEILYPVKGMALAGNLMQLFKGVDQVGSDLRFFGGAGAPSLRIAELEISGS</sequence>
<dbReference type="InterPro" id="IPR045569">
    <property type="entry name" value="Metalloprtase-TldD/E_C"/>
</dbReference>
<dbReference type="SUPFAM" id="SSF111283">
    <property type="entry name" value="Putative modulator of DNA gyrase, PmbA/TldD"/>
    <property type="match status" value="1"/>
</dbReference>
<evidence type="ECO:0000259" key="3">
    <source>
        <dbReference type="Pfam" id="PF19289"/>
    </source>
</evidence>
<dbReference type="PANTHER" id="PTHR43421">
    <property type="entry name" value="METALLOPROTEASE PMBA"/>
    <property type="match status" value="1"/>
</dbReference>
<dbReference type="Pfam" id="PF19289">
    <property type="entry name" value="PmbA_TldD_3rd"/>
    <property type="match status" value="1"/>
</dbReference>
<dbReference type="Gene3D" id="3.30.2290.10">
    <property type="entry name" value="PmbA/TldD superfamily"/>
    <property type="match status" value="1"/>
</dbReference>
<dbReference type="KEGG" id="gbm:Gbem_2442"/>
<dbReference type="GO" id="GO:0008237">
    <property type="term" value="F:metallopeptidase activity"/>
    <property type="evidence" value="ECO:0007669"/>
    <property type="project" value="InterPro"/>
</dbReference>
<feature type="domain" description="Metalloprotease TldD/E central" evidence="4">
    <location>
        <begin position="114"/>
        <end position="219"/>
    </location>
</feature>
<dbReference type="GO" id="GO:0006508">
    <property type="term" value="P:proteolysis"/>
    <property type="evidence" value="ECO:0007669"/>
    <property type="project" value="UniProtKB-KW"/>
</dbReference>
<feature type="domain" description="Metalloprotease TldD/E N-terminal" evidence="2">
    <location>
        <begin position="22"/>
        <end position="86"/>
    </location>
</feature>
<dbReference type="RefSeq" id="WP_012530873.1">
    <property type="nucleotide sequence ID" value="NC_011146.1"/>
</dbReference>
<dbReference type="Pfam" id="PF19290">
    <property type="entry name" value="PmbA_TldD_2nd"/>
    <property type="match status" value="1"/>
</dbReference>
<organism evidence="5 6">
    <name type="scientific">Citrifermentans bemidjiense (strain ATCC BAA-1014 / DSM 16622 / JCM 12645 / Bem)</name>
    <name type="common">Geobacter bemidjiensis</name>
    <dbReference type="NCBI Taxonomy" id="404380"/>
    <lineage>
        <taxon>Bacteria</taxon>
        <taxon>Pseudomonadati</taxon>
        <taxon>Thermodesulfobacteriota</taxon>
        <taxon>Desulfuromonadia</taxon>
        <taxon>Geobacterales</taxon>
        <taxon>Geobacteraceae</taxon>
        <taxon>Citrifermentans</taxon>
    </lineage>
</organism>
<evidence type="ECO:0000259" key="2">
    <source>
        <dbReference type="Pfam" id="PF01523"/>
    </source>
</evidence>
<dbReference type="OrthoDB" id="9803618at2"/>
<keyword evidence="6" id="KW-1185">Reference proteome</keyword>
<keyword evidence="5" id="KW-0378">Hydrolase</keyword>
<name>B5EFY5_CITBB</name>
<feature type="domain" description="Metalloprotease TldD/E C-terminal" evidence="3">
    <location>
        <begin position="228"/>
        <end position="445"/>
    </location>
</feature>
<reference evidence="5 6" key="2">
    <citation type="journal article" date="2010" name="BMC Genomics">
        <title>The genome of Geobacter bemidjiensis, exemplar for the subsurface clade of Geobacter species that predominate in Fe(III)-reducing subsurface environments.</title>
        <authorList>
            <person name="Aklujkar M."/>
            <person name="Young N.D."/>
            <person name="Holmes D."/>
            <person name="Chavan M."/>
            <person name="Risso C."/>
            <person name="Kiss H.E."/>
            <person name="Han C.S."/>
            <person name="Land M.L."/>
            <person name="Lovley D.R."/>
        </authorList>
    </citation>
    <scope>NUCLEOTIDE SEQUENCE [LARGE SCALE GENOMIC DNA]</scope>
    <source>
        <strain evidence="6">ATCC BAA-1014 / DSM 16622 / JCM 12645 / Bem</strain>
    </source>
</reference>
<dbReference type="InterPro" id="IPR036059">
    <property type="entry name" value="TldD/PmbA_sf"/>
</dbReference>
<dbReference type="InterPro" id="IPR002510">
    <property type="entry name" value="Metalloprtase-TldD/E_N"/>
</dbReference>
<keyword evidence="5" id="KW-0645">Protease</keyword>
<dbReference type="Pfam" id="PF01523">
    <property type="entry name" value="PmbA_TldD_1st"/>
    <property type="match status" value="1"/>
</dbReference>
<dbReference type="eggNOG" id="COG0312">
    <property type="taxonomic scope" value="Bacteria"/>
</dbReference>
<comment type="similarity">
    <text evidence="1">Belongs to the peptidase U62 family.</text>
</comment>
<dbReference type="Proteomes" id="UP000008825">
    <property type="component" value="Chromosome"/>
</dbReference>
<dbReference type="InterPro" id="IPR045570">
    <property type="entry name" value="Metalloprtase-TldD/E_cen_dom"/>
</dbReference>
<accession>B5EFY5</accession>
<dbReference type="InterPro" id="IPR035068">
    <property type="entry name" value="TldD/PmbA_N"/>
</dbReference>
<dbReference type="PANTHER" id="PTHR43421:SF1">
    <property type="entry name" value="METALLOPROTEASE PMBA"/>
    <property type="match status" value="1"/>
</dbReference>
<evidence type="ECO:0000256" key="1">
    <source>
        <dbReference type="ARBA" id="ARBA00005836"/>
    </source>
</evidence>
<dbReference type="InterPro" id="IPR047657">
    <property type="entry name" value="PmbA"/>
</dbReference>
<evidence type="ECO:0000259" key="4">
    <source>
        <dbReference type="Pfam" id="PF19290"/>
    </source>
</evidence>
<reference evidence="5 6" key="1">
    <citation type="submission" date="2008-07" db="EMBL/GenBank/DDBJ databases">
        <title>Complete sequence of Geobacter bemidjiensis BEM.</title>
        <authorList>
            <consortium name="US DOE Joint Genome Institute"/>
            <person name="Lucas S."/>
            <person name="Copeland A."/>
            <person name="Lapidus A."/>
            <person name="Glavina del Rio T."/>
            <person name="Dalin E."/>
            <person name="Tice H."/>
            <person name="Bruce D."/>
            <person name="Goodwin L."/>
            <person name="Pitluck S."/>
            <person name="Kiss H."/>
            <person name="Brettin T."/>
            <person name="Detter J.C."/>
            <person name="Han C."/>
            <person name="Kuske C.R."/>
            <person name="Schmutz J."/>
            <person name="Larimer F."/>
            <person name="Land M."/>
            <person name="Hauser L."/>
            <person name="Kyrpides N."/>
            <person name="Lykidis A."/>
            <person name="Lovley D."/>
            <person name="Richardson P."/>
        </authorList>
    </citation>
    <scope>NUCLEOTIDE SEQUENCE [LARGE SCALE GENOMIC DNA]</scope>
    <source>
        <strain evidence="6">ATCC BAA-1014 / DSM 16622 / JCM 12645 / Bem</strain>
    </source>
</reference>
<dbReference type="GO" id="GO:0005829">
    <property type="term" value="C:cytosol"/>
    <property type="evidence" value="ECO:0007669"/>
    <property type="project" value="TreeGrafter"/>
</dbReference>
<protein>
    <submittedName>
        <fullName evidence="5">Zinc protease PmbA, putative</fullName>
    </submittedName>
</protein>